<dbReference type="KEGG" id="aqu:100640105"/>
<keyword evidence="10" id="KW-1185">Reference proteome</keyword>
<dbReference type="STRING" id="400682.A0A1X7VF18"/>
<evidence type="ECO:0000256" key="5">
    <source>
        <dbReference type="ARBA" id="ARBA00023163"/>
    </source>
</evidence>
<dbReference type="GO" id="GO:0071013">
    <property type="term" value="C:catalytic step 2 spliceosome"/>
    <property type="evidence" value="ECO:0007669"/>
    <property type="project" value="TreeGrafter"/>
</dbReference>
<dbReference type="PROSITE" id="PS50152">
    <property type="entry name" value="25A_SYNTH_3"/>
    <property type="match status" value="1"/>
</dbReference>
<dbReference type="PANTHER" id="PTHR46447:SF1">
    <property type="entry name" value="INTERLEUKIN ENHANCER-BINDING FACTOR 2"/>
    <property type="match status" value="1"/>
</dbReference>
<reference evidence="10" key="1">
    <citation type="journal article" date="2010" name="Nature">
        <title>The Amphimedon queenslandica genome and the evolution of animal complexity.</title>
        <authorList>
            <person name="Srivastava M."/>
            <person name="Simakov O."/>
            <person name="Chapman J."/>
            <person name="Fahey B."/>
            <person name="Gauthier M.E."/>
            <person name="Mitros T."/>
            <person name="Richards G.S."/>
            <person name="Conaco C."/>
            <person name="Dacre M."/>
            <person name="Hellsten U."/>
            <person name="Larroux C."/>
            <person name="Putnam N.H."/>
            <person name="Stanke M."/>
            <person name="Adamska M."/>
            <person name="Darling A."/>
            <person name="Degnan S.M."/>
            <person name="Oakley T.H."/>
            <person name="Plachetzki D.C."/>
            <person name="Zhai Y."/>
            <person name="Adamski M."/>
            <person name="Calcino A."/>
            <person name="Cummins S.F."/>
            <person name="Goodstein D.M."/>
            <person name="Harris C."/>
            <person name="Jackson D.J."/>
            <person name="Leys S.P."/>
            <person name="Shu S."/>
            <person name="Woodcroft B.J."/>
            <person name="Vervoort M."/>
            <person name="Kosik K.S."/>
            <person name="Manning G."/>
            <person name="Degnan B.M."/>
            <person name="Rokhsar D.S."/>
        </authorList>
    </citation>
    <scope>NUCLEOTIDE SEQUENCE [LARGE SCALE GENOMIC DNA]</scope>
</reference>
<feature type="region of interest" description="Disordered" evidence="7">
    <location>
        <begin position="1"/>
        <end position="57"/>
    </location>
</feature>
<dbReference type="Proteomes" id="UP000007879">
    <property type="component" value="Unassembled WGS sequence"/>
</dbReference>
<evidence type="ECO:0000256" key="6">
    <source>
        <dbReference type="ARBA" id="ARBA00023242"/>
    </source>
</evidence>
<dbReference type="SMART" id="SM00572">
    <property type="entry name" value="DZF"/>
    <property type="match status" value="1"/>
</dbReference>
<reference evidence="9" key="2">
    <citation type="submission" date="2017-05" db="UniProtKB">
        <authorList>
            <consortium name="EnsemblMetazoa"/>
        </authorList>
    </citation>
    <scope>IDENTIFICATION</scope>
</reference>
<evidence type="ECO:0000259" key="8">
    <source>
        <dbReference type="PROSITE" id="PS51703"/>
    </source>
</evidence>
<dbReference type="GO" id="GO:0045893">
    <property type="term" value="P:positive regulation of DNA-templated transcription"/>
    <property type="evidence" value="ECO:0007669"/>
    <property type="project" value="TreeGrafter"/>
</dbReference>
<name>A0A1X7VF18_AMPQE</name>
<dbReference type="GO" id="GO:0003725">
    <property type="term" value="F:double-stranded RNA binding"/>
    <property type="evidence" value="ECO:0007669"/>
    <property type="project" value="TreeGrafter"/>
</dbReference>
<dbReference type="AlphaFoldDB" id="A0A1X7VF18"/>
<protein>
    <recommendedName>
        <fullName evidence="8">DZF domain-containing protein</fullName>
    </recommendedName>
</protein>
<keyword evidence="4" id="KW-0010">Activator</keyword>
<dbReference type="PROSITE" id="PS51703">
    <property type="entry name" value="DZF"/>
    <property type="match status" value="1"/>
</dbReference>
<evidence type="ECO:0000256" key="1">
    <source>
        <dbReference type="ARBA" id="ARBA00004123"/>
    </source>
</evidence>
<dbReference type="OMA" id="LEPEIHM"/>
<proteinExistence type="predicted"/>
<evidence type="ECO:0000256" key="4">
    <source>
        <dbReference type="ARBA" id="ARBA00023159"/>
    </source>
</evidence>
<dbReference type="SUPFAM" id="SSF81301">
    <property type="entry name" value="Nucleotidyltransferase"/>
    <property type="match status" value="1"/>
</dbReference>
<dbReference type="EnsemblMetazoa" id="XM_011412090.2">
    <property type="protein sequence ID" value="XP_011410392.2"/>
    <property type="gene ID" value="LOC100640105"/>
</dbReference>
<dbReference type="InterPro" id="IPR049401">
    <property type="entry name" value="DZF_dom_N"/>
</dbReference>
<accession>A0A1X7VF18</accession>
<feature type="domain" description="DZF" evidence="8">
    <location>
        <begin position="57"/>
        <end position="403"/>
    </location>
</feature>
<evidence type="ECO:0000256" key="7">
    <source>
        <dbReference type="SAM" id="MobiDB-lite"/>
    </source>
</evidence>
<dbReference type="EnsemblMetazoa" id="Aqu2.1.38616_001">
    <property type="protein sequence ID" value="Aqu2.1.38616_001"/>
    <property type="gene ID" value="Aqu2.1.38616"/>
</dbReference>
<dbReference type="InterPro" id="IPR043519">
    <property type="entry name" value="NT_sf"/>
</dbReference>
<keyword evidence="5" id="KW-0804">Transcription</keyword>
<keyword evidence="2" id="KW-0805">Transcription regulation</keyword>
<dbReference type="Pfam" id="PF20965">
    <property type="entry name" value="DZF_C"/>
    <property type="match status" value="1"/>
</dbReference>
<sequence>MWSATITPDGGHKVTQINEETSDKRPNHWRGKRRWSRGRGGGGGMPRNRSSTEKEERTYPPIIRPIFDWSEVETHFPQAAPEMDYSLLSQLLQKKAQDVSPSIEEQSRVQGFGTKVMTVIENLILTGEGEQLMLEEVRLVGSQKKGTALAGSLVTDVVVLYKDIPQEKIVNELALKVKGILETTTDENKVKVEIISRGKCFDMCTDGAIVRVFSTSTGHVIFGSSPETLGDDFEMYAHALRMIRHTRWWQENTDQLKNIRSLVRIIKSMRGHVPGLNHLNTWSIELICQCALIPLNDGEPLSLVDGFRRLFQLLAAGLFLPGSIGLPDPCEEGDETIHETMLPEQCEELTSNGQTILVLLQFGAYREILACDGAVPAKLSEPYTFGGLTLNVAPPAYLTSLDM</sequence>
<dbReference type="PANTHER" id="PTHR46447">
    <property type="entry name" value="INTERLEUKIN ENHANCER-BINDING FACTOR"/>
    <property type="match status" value="1"/>
</dbReference>
<keyword evidence="6" id="KW-0539">Nucleus</keyword>
<evidence type="ECO:0000313" key="9">
    <source>
        <dbReference type="EnsemblMetazoa" id="Aqu2.1.38616_001"/>
    </source>
</evidence>
<dbReference type="Gene3D" id="1.10.1410.40">
    <property type="match status" value="1"/>
</dbReference>
<evidence type="ECO:0000313" key="10">
    <source>
        <dbReference type="Proteomes" id="UP000007879"/>
    </source>
</evidence>
<keyword evidence="3" id="KW-0238">DNA-binding</keyword>
<comment type="subcellular location">
    <subcellularLocation>
        <location evidence="1">Nucleus</location>
    </subcellularLocation>
</comment>
<dbReference type="OrthoDB" id="5775647at2759"/>
<dbReference type="InterPro" id="IPR006561">
    <property type="entry name" value="DZF_dom"/>
</dbReference>
<dbReference type="InterPro" id="IPR052134">
    <property type="entry name" value="ILF2"/>
</dbReference>
<dbReference type="eggNOG" id="KOG3793">
    <property type="taxonomic scope" value="Eukaryota"/>
</dbReference>
<organism evidence="9">
    <name type="scientific">Amphimedon queenslandica</name>
    <name type="common">Sponge</name>
    <dbReference type="NCBI Taxonomy" id="400682"/>
    <lineage>
        <taxon>Eukaryota</taxon>
        <taxon>Metazoa</taxon>
        <taxon>Porifera</taxon>
        <taxon>Demospongiae</taxon>
        <taxon>Heteroscleromorpha</taxon>
        <taxon>Haplosclerida</taxon>
        <taxon>Niphatidae</taxon>
        <taxon>Amphimedon</taxon>
    </lineage>
</organism>
<evidence type="ECO:0000256" key="2">
    <source>
        <dbReference type="ARBA" id="ARBA00023015"/>
    </source>
</evidence>
<evidence type="ECO:0000256" key="3">
    <source>
        <dbReference type="ARBA" id="ARBA00023125"/>
    </source>
</evidence>
<dbReference type="InParanoid" id="A0A1X7VF18"/>
<feature type="compositionally biased region" description="Basic residues" evidence="7">
    <location>
        <begin position="27"/>
        <end position="37"/>
    </location>
</feature>
<dbReference type="Pfam" id="PF07528">
    <property type="entry name" value="DZF_N"/>
    <property type="match status" value="1"/>
</dbReference>
<gene>
    <name evidence="9" type="primary">100640105</name>
</gene>
<dbReference type="Gene3D" id="3.30.460.10">
    <property type="entry name" value="Beta Polymerase, domain 2"/>
    <property type="match status" value="1"/>
</dbReference>
<dbReference type="InterPro" id="IPR049402">
    <property type="entry name" value="DZF_dom_C"/>
</dbReference>
<dbReference type="GO" id="GO:0003677">
    <property type="term" value="F:DNA binding"/>
    <property type="evidence" value="ECO:0007669"/>
    <property type="project" value="UniProtKB-KW"/>
</dbReference>